<proteinExistence type="predicted"/>
<dbReference type="AlphaFoldDB" id="E6QK44"/>
<sequence>MNYLYLISYLPALDTRSRPS</sequence>
<name>E6QK44_9ZZZZ</name>
<evidence type="ECO:0000313" key="1">
    <source>
        <dbReference type="EMBL" id="CBI07611.1"/>
    </source>
</evidence>
<dbReference type="EMBL" id="CABQ01000109">
    <property type="protein sequence ID" value="CBI07611.1"/>
    <property type="molecule type" value="Genomic_DNA"/>
</dbReference>
<protein>
    <submittedName>
        <fullName evidence="1">Uncharacterized protein</fullName>
    </submittedName>
</protein>
<organism evidence="1">
    <name type="scientific">mine drainage metagenome</name>
    <dbReference type="NCBI Taxonomy" id="410659"/>
    <lineage>
        <taxon>unclassified sequences</taxon>
        <taxon>metagenomes</taxon>
        <taxon>ecological metagenomes</taxon>
    </lineage>
</organism>
<gene>
    <name evidence="1" type="ORF">CARN6_0966</name>
</gene>
<comment type="caution">
    <text evidence="1">The sequence shown here is derived from an EMBL/GenBank/DDBJ whole genome shotgun (WGS) entry which is preliminary data.</text>
</comment>
<accession>E6QK44</accession>
<reference evidence="1" key="1">
    <citation type="submission" date="2009-10" db="EMBL/GenBank/DDBJ databases">
        <title>Diversity of trophic interactions inside an arsenic-rich microbial ecosystem.</title>
        <authorList>
            <person name="Bertin P.N."/>
            <person name="Heinrich-Salmeron A."/>
            <person name="Pelletier E."/>
            <person name="Goulhen-Chollet F."/>
            <person name="Arsene-Ploetze F."/>
            <person name="Gallien S."/>
            <person name="Calteau A."/>
            <person name="Vallenet D."/>
            <person name="Casiot C."/>
            <person name="Chane-Woon-Ming B."/>
            <person name="Giloteaux L."/>
            <person name="Barakat M."/>
            <person name="Bonnefoy V."/>
            <person name="Bruneel O."/>
            <person name="Chandler M."/>
            <person name="Cleiss J."/>
            <person name="Duran R."/>
            <person name="Elbaz-Poulichet F."/>
            <person name="Fonknechten N."/>
            <person name="Lauga B."/>
            <person name="Mornico D."/>
            <person name="Ortet P."/>
            <person name="Schaeffer C."/>
            <person name="Siguier P."/>
            <person name="Alexander Thil Smith A."/>
            <person name="Van Dorsselaer A."/>
            <person name="Weissenbach J."/>
            <person name="Medigue C."/>
            <person name="Le Paslier D."/>
        </authorList>
    </citation>
    <scope>NUCLEOTIDE SEQUENCE</scope>
</reference>